<name>A0ABN1SLI7_9ACTN</name>
<proteinExistence type="predicted"/>
<accession>A0ABN1SLI7</accession>
<evidence type="ECO:0000313" key="2">
    <source>
        <dbReference type="Proteomes" id="UP001500033"/>
    </source>
</evidence>
<dbReference type="Proteomes" id="UP001500033">
    <property type="component" value="Unassembled WGS sequence"/>
</dbReference>
<comment type="caution">
    <text evidence="1">The sequence shown here is derived from an EMBL/GenBank/DDBJ whole genome shotgun (WGS) entry which is preliminary data.</text>
</comment>
<gene>
    <name evidence="1" type="ORF">GCM10009576_076760</name>
</gene>
<organism evidence="1 2">
    <name type="scientific">Streptomyces rhizosphaericus</name>
    <dbReference type="NCBI Taxonomy" id="114699"/>
    <lineage>
        <taxon>Bacteria</taxon>
        <taxon>Bacillati</taxon>
        <taxon>Actinomycetota</taxon>
        <taxon>Actinomycetes</taxon>
        <taxon>Kitasatosporales</taxon>
        <taxon>Streptomycetaceae</taxon>
        <taxon>Streptomyces</taxon>
        <taxon>Streptomyces violaceusniger group</taxon>
    </lineage>
</organism>
<sequence length="83" mass="8912">MPSPSSGRWWPGGWRLPYSAAGVPPDCGRWDDIPVGAMWGYARRYFGGPTPHSIPSLPVPLRKMLDLTQLKHQVISGGGAAAA</sequence>
<evidence type="ECO:0000313" key="1">
    <source>
        <dbReference type="EMBL" id="GAA0994868.1"/>
    </source>
</evidence>
<reference evidence="2" key="1">
    <citation type="journal article" date="2019" name="Int. J. Syst. Evol. Microbiol.">
        <title>The Global Catalogue of Microorganisms (GCM) 10K type strain sequencing project: providing services to taxonomists for standard genome sequencing and annotation.</title>
        <authorList>
            <consortium name="The Broad Institute Genomics Platform"/>
            <consortium name="The Broad Institute Genome Sequencing Center for Infectious Disease"/>
            <person name="Wu L."/>
            <person name="Ma J."/>
        </authorList>
    </citation>
    <scope>NUCLEOTIDE SEQUENCE [LARGE SCALE GENOMIC DNA]</scope>
    <source>
        <strain evidence="2">JCM 11445</strain>
    </source>
</reference>
<keyword evidence="2" id="KW-1185">Reference proteome</keyword>
<protein>
    <submittedName>
        <fullName evidence="1">Uncharacterized protein</fullName>
    </submittedName>
</protein>
<dbReference type="EMBL" id="BAAAIE010000070">
    <property type="protein sequence ID" value="GAA0994868.1"/>
    <property type="molecule type" value="Genomic_DNA"/>
</dbReference>